<feature type="transmembrane region" description="Helical" evidence="9">
    <location>
        <begin position="245"/>
        <end position="268"/>
    </location>
</feature>
<evidence type="ECO:0000256" key="2">
    <source>
        <dbReference type="ARBA" id="ARBA00006236"/>
    </source>
</evidence>
<dbReference type="InterPro" id="IPR020846">
    <property type="entry name" value="MFS_dom"/>
</dbReference>
<gene>
    <name evidence="11" type="ORF">GCU56_18845</name>
</gene>
<evidence type="ECO:0000256" key="6">
    <source>
        <dbReference type="ARBA" id="ARBA00022692"/>
    </source>
</evidence>
<comment type="similarity">
    <text evidence="2">Belongs to the major facilitator superfamily. Bcr/CmlA family.</text>
</comment>
<reference evidence="11 12" key="1">
    <citation type="submission" date="2020-02" db="EMBL/GenBank/DDBJ databases">
        <title>Geodermatophilus sabuli CPCC 205279 I12A-02694.</title>
        <authorList>
            <person name="Jiang Z."/>
        </authorList>
    </citation>
    <scope>NUCLEOTIDE SEQUENCE [LARGE SCALE GENOMIC DNA]</scope>
    <source>
        <strain evidence="11 12">I12A-02694</strain>
    </source>
</reference>
<dbReference type="GO" id="GO:1990961">
    <property type="term" value="P:xenobiotic detoxification by transmembrane export across the plasma membrane"/>
    <property type="evidence" value="ECO:0007669"/>
    <property type="project" value="InterPro"/>
</dbReference>
<dbReference type="CDD" id="cd17320">
    <property type="entry name" value="MFS_MdfA_MDR_like"/>
    <property type="match status" value="1"/>
</dbReference>
<proteinExistence type="inferred from homology"/>
<evidence type="ECO:0000313" key="11">
    <source>
        <dbReference type="EMBL" id="NEK59917.1"/>
    </source>
</evidence>
<feature type="transmembrane region" description="Helical" evidence="9">
    <location>
        <begin position="77"/>
        <end position="99"/>
    </location>
</feature>
<comment type="similarity">
    <text evidence="3">Belongs to the major facilitator superfamily. TCR/Tet family.</text>
</comment>
<dbReference type="Pfam" id="PF07690">
    <property type="entry name" value="MFS_1"/>
    <property type="match status" value="1"/>
</dbReference>
<comment type="caution">
    <text evidence="11">The sequence shown here is derived from an EMBL/GenBank/DDBJ whole genome shotgun (WGS) entry which is preliminary data.</text>
</comment>
<keyword evidence="12" id="KW-1185">Reference proteome</keyword>
<dbReference type="GO" id="GO:0005886">
    <property type="term" value="C:plasma membrane"/>
    <property type="evidence" value="ECO:0007669"/>
    <property type="project" value="UniProtKB-SubCell"/>
</dbReference>
<feature type="transmembrane region" description="Helical" evidence="9">
    <location>
        <begin position="214"/>
        <end position="239"/>
    </location>
</feature>
<dbReference type="Gene3D" id="1.20.1720.10">
    <property type="entry name" value="Multidrug resistance protein D"/>
    <property type="match status" value="1"/>
</dbReference>
<dbReference type="AlphaFoldDB" id="A0A7K3W7T0"/>
<feature type="domain" description="Major facilitator superfamily (MFS) profile" evidence="10">
    <location>
        <begin position="10"/>
        <end position="345"/>
    </location>
</feature>
<evidence type="ECO:0000256" key="5">
    <source>
        <dbReference type="ARBA" id="ARBA00022475"/>
    </source>
</evidence>
<dbReference type="GO" id="GO:0042910">
    <property type="term" value="F:xenobiotic transmembrane transporter activity"/>
    <property type="evidence" value="ECO:0007669"/>
    <property type="project" value="InterPro"/>
</dbReference>
<accession>A0A7K3W7T0</accession>
<dbReference type="SUPFAM" id="SSF103473">
    <property type="entry name" value="MFS general substrate transporter"/>
    <property type="match status" value="1"/>
</dbReference>
<evidence type="ECO:0000256" key="8">
    <source>
        <dbReference type="ARBA" id="ARBA00023136"/>
    </source>
</evidence>
<dbReference type="PROSITE" id="PS50850">
    <property type="entry name" value="MFS"/>
    <property type="match status" value="1"/>
</dbReference>
<dbReference type="InterPro" id="IPR001958">
    <property type="entry name" value="Tet-R_TetA/multi-R_MdtG-like"/>
</dbReference>
<feature type="transmembrane region" description="Helical" evidence="9">
    <location>
        <begin position="166"/>
        <end position="184"/>
    </location>
</feature>
<evidence type="ECO:0000256" key="4">
    <source>
        <dbReference type="ARBA" id="ARBA00022448"/>
    </source>
</evidence>
<dbReference type="InterPro" id="IPR005829">
    <property type="entry name" value="Sugar_transporter_CS"/>
</dbReference>
<feature type="transmembrane region" description="Helical" evidence="9">
    <location>
        <begin position="134"/>
        <end position="154"/>
    </location>
</feature>
<dbReference type="Proteomes" id="UP000470246">
    <property type="component" value="Unassembled WGS sequence"/>
</dbReference>
<evidence type="ECO:0000256" key="1">
    <source>
        <dbReference type="ARBA" id="ARBA00004651"/>
    </source>
</evidence>
<dbReference type="NCBIfam" id="TIGR00710">
    <property type="entry name" value="efflux_Bcr_CflA"/>
    <property type="match status" value="1"/>
</dbReference>
<organism evidence="11 12">
    <name type="scientific">Geodermatophilus sabuli</name>
    <dbReference type="NCBI Taxonomy" id="1564158"/>
    <lineage>
        <taxon>Bacteria</taxon>
        <taxon>Bacillati</taxon>
        <taxon>Actinomycetota</taxon>
        <taxon>Actinomycetes</taxon>
        <taxon>Geodermatophilales</taxon>
        <taxon>Geodermatophilaceae</taxon>
        <taxon>Geodermatophilus</taxon>
    </lineage>
</organism>
<evidence type="ECO:0000256" key="3">
    <source>
        <dbReference type="ARBA" id="ARBA00007520"/>
    </source>
</evidence>
<dbReference type="PRINTS" id="PR01035">
    <property type="entry name" value="TCRTETA"/>
</dbReference>
<evidence type="ECO:0000256" key="7">
    <source>
        <dbReference type="ARBA" id="ARBA00022989"/>
    </source>
</evidence>
<dbReference type="InterPro" id="IPR004812">
    <property type="entry name" value="Efflux_drug-R_Bcr/CmlA"/>
</dbReference>
<dbReference type="PANTHER" id="PTHR43124:SF3">
    <property type="entry name" value="CHLORAMPHENICOL EFFLUX PUMP RV0191"/>
    <property type="match status" value="1"/>
</dbReference>
<keyword evidence="4" id="KW-0813">Transport</keyword>
<keyword evidence="8 9" id="KW-0472">Membrane</keyword>
<dbReference type="PROSITE" id="PS00216">
    <property type="entry name" value="SUGAR_TRANSPORT_1"/>
    <property type="match status" value="1"/>
</dbReference>
<protein>
    <submittedName>
        <fullName evidence="11">Multidrug effflux MFS transporter</fullName>
    </submittedName>
</protein>
<dbReference type="PANTHER" id="PTHR43124">
    <property type="entry name" value="PURINE EFFLUX PUMP PBUE"/>
    <property type="match status" value="1"/>
</dbReference>
<keyword evidence="7 9" id="KW-1133">Transmembrane helix</keyword>
<dbReference type="InterPro" id="IPR011701">
    <property type="entry name" value="MFS"/>
</dbReference>
<evidence type="ECO:0000313" key="12">
    <source>
        <dbReference type="Proteomes" id="UP000470246"/>
    </source>
</evidence>
<feature type="transmembrane region" description="Helical" evidence="9">
    <location>
        <begin position="105"/>
        <end position="122"/>
    </location>
</feature>
<feature type="transmembrane region" description="Helical" evidence="9">
    <location>
        <begin position="12"/>
        <end position="32"/>
    </location>
</feature>
<feature type="transmembrane region" description="Helical" evidence="9">
    <location>
        <begin position="306"/>
        <end position="326"/>
    </location>
</feature>
<dbReference type="EMBL" id="JAAGWF010000022">
    <property type="protein sequence ID" value="NEK59917.1"/>
    <property type="molecule type" value="Genomic_DNA"/>
</dbReference>
<keyword evidence="6 9" id="KW-0812">Transmembrane</keyword>
<dbReference type="InterPro" id="IPR050189">
    <property type="entry name" value="MFS_Efflux_Transporters"/>
</dbReference>
<dbReference type="RefSeq" id="WP_163483290.1">
    <property type="nucleotide sequence ID" value="NZ_JAAGWF010000022.1"/>
</dbReference>
<evidence type="ECO:0000256" key="9">
    <source>
        <dbReference type="SAM" id="Phobius"/>
    </source>
</evidence>
<sequence>MAEPRTPRSIYLVLGSLIALGPLASELYIPALPDMAAVLATSPSLAQATVATCLVGLALGQLVAGPLSDRLGRRRPLLAGVALFALASGLCALSTSIWVLLALRFVQGLAGGAAVVIARAVVRDLYEGRRAARVFSRLMLVFGLAPIVAPLAGAQILRFTDWRGPFVALVVIGGLILVGARAALPETLPPAARHTDGSGAQLRQLGRLLADRPFLGHVAISGLHGATLFSYVTMSAFVLQEEHGLSVQAFSAVLAVNAVGLVLGAQLNGFLVMRLGPGRLLIAAVAGIVLASTAVVAGALTGSLVALLVPLFLATRAWAASGPTTWRWPWRRTRRRPAPRPRCSG</sequence>
<dbReference type="InterPro" id="IPR036259">
    <property type="entry name" value="MFS_trans_sf"/>
</dbReference>
<keyword evidence="5" id="KW-1003">Cell membrane</keyword>
<feature type="transmembrane region" description="Helical" evidence="9">
    <location>
        <begin position="44"/>
        <end position="65"/>
    </location>
</feature>
<evidence type="ECO:0000259" key="10">
    <source>
        <dbReference type="PROSITE" id="PS50850"/>
    </source>
</evidence>
<comment type="subcellular location">
    <subcellularLocation>
        <location evidence="1">Cell membrane</location>
        <topology evidence="1">Multi-pass membrane protein</topology>
    </subcellularLocation>
</comment>
<name>A0A7K3W7T0_9ACTN</name>
<feature type="transmembrane region" description="Helical" evidence="9">
    <location>
        <begin position="280"/>
        <end position="300"/>
    </location>
</feature>